<dbReference type="EC" id="3.4.14.4" evidence="4 13"/>
<comment type="catalytic activity">
    <reaction evidence="1 13">
        <text>Release of an N-terminal dipeptide from a peptide comprising four or more residues, with broad specificity. Also acts on dipeptidyl 2-naphthylamides.</text>
        <dbReference type="EC" id="3.4.14.4"/>
    </reaction>
</comment>
<proteinExistence type="inferred from homology"/>
<name>A0AAN7QLT9_9COLE</name>
<dbReference type="PANTHER" id="PTHR23422">
    <property type="entry name" value="DIPEPTIDYL PEPTIDASE III-RELATED"/>
    <property type="match status" value="1"/>
</dbReference>
<keyword evidence="10 13" id="KW-0378">Hydrolase</keyword>
<accession>A0AAN7QLT9</accession>
<dbReference type="FunFam" id="3.30.540.30:FF:000003">
    <property type="entry name" value="Dipeptidyl peptidase 3"/>
    <property type="match status" value="1"/>
</dbReference>
<evidence type="ECO:0000313" key="16">
    <source>
        <dbReference type="EMBL" id="KAK4883773.1"/>
    </source>
</evidence>
<dbReference type="GO" id="GO:0008239">
    <property type="term" value="F:dipeptidyl-peptidase activity"/>
    <property type="evidence" value="ECO:0007669"/>
    <property type="project" value="UniProtKB-UniRule"/>
</dbReference>
<dbReference type="PIRSF" id="PIRSF007828">
    <property type="entry name" value="Dipeptidyl-peptidase_III"/>
    <property type="match status" value="1"/>
</dbReference>
<evidence type="ECO:0000256" key="10">
    <source>
        <dbReference type="ARBA" id="ARBA00022801"/>
    </source>
</evidence>
<feature type="active site" evidence="14">
    <location>
        <position position="382"/>
    </location>
</feature>
<evidence type="ECO:0000256" key="5">
    <source>
        <dbReference type="ARBA" id="ARBA00014713"/>
    </source>
</evidence>
<dbReference type="PANTHER" id="PTHR23422:SF11">
    <property type="entry name" value="DIPEPTIDYL PEPTIDASE 3"/>
    <property type="match status" value="1"/>
</dbReference>
<dbReference type="GO" id="GO:0006508">
    <property type="term" value="P:proteolysis"/>
    <property type="evidence" value="ECO:0007669"/>
    <property type="project" value="UniProtKB-KW"/>
</dbReference>
<evidence type="ECO:0000256" key="8">
    <source>
        <dbReference type="ARBA" id="ARBA00022670"/>
    </source>
</evidence>
<evidence type="ECO:0000256" key="15">
    <source>
        <dbReference type="PIRSR" id="PIRSR007828-2"/>
    </source>
</evidence>
<evidence type="ECO:0000256" key="12">
    <source>
        <dbReference type="ARBA" id="ARBA00023049"/>
    </source>
</evidence>
<keyword evidence="8 13" id="KW-0645">Protease</keyword>
<evidence type="ECO:0000313" key="17">
    <source>
        <dbReference type="Proteomes" id="UP001353858"/>
    </source>
</evidence>
<evidence type="ECO:0000256" key="13">
    <source>
        <dbReference type="PIRNR" id="PIRNR007828"/>
    </source>
</evidence>
<feature type="binding site" evidence="15">
    <location>
        <position position="438"/>
    </location>
    <ligand>
        <name>Zn(2+)</name>
        <dbReference type="ChEBI" id="CHEBI:29105"/>
        <note>catalytic</note>
    </ligand>
</feature>
<keyword evidence="11 13" id="KW-0862">Zinc</keyword>
<keyword evidence="17" id="KW-1185">Reference proteome</keyword>
<feature type="binding site" evidence="15">
    <location>
        <position position="386"/>
    </location>
    <ligand>
        <name>Zn(2+)</name>
        <dbReference type="ChEBI" id="CHEBI:29105"/>
        <note>catalytic</note>
    </ligand>
</feature>
<dbReference type="GO" id="GO:0046872">
    <property type="term" value="F:metal ion binding"/>
    <property type="evidence" value="ECO:0007669"/>
    <property type="project" value="UniProtKB-KW"/>
</dbReference>
<comment type="caution">
    <text evidence="16">The sequence shown here is derived from an EMBL/GenBank/DDBJ whole genome shotgun (WGS) entry which is preliminary data.</text>
</comment>
<comment type="similarity">
    <text evidence="3 13">Belongs to the peptidase M49 family.</text>
</comment>
<dbReference type="Pfam" id="PF03571">
    <property type="entry name" value="Peptidase_M49"/>
    <property type="match status" value="1"/>
</dbReference>
<feature type="binding site" evidence="15">
    <location>
        <position position="381"/>
    </location>
    <ligand>
        <name>Zn(2+)</name>
        <dbReference type="ChEBI" id="CHEBI:29105"/>
        <note>catalytic</note>
    </ligand>
</feature>
<keyword evidence="7 13" id="KW-0963">Cytoplasm</keyword>
<dbReference type="GO" id="GO:0004177">
    <property type="term" value="F:aminopeptidase activity"/>
    <property type="evidence" value="ECO:0007669"/>
    <property type="project" value="UniProtKB-KW"/>
</dbReference>
<dbReference type="InterPro" id="IPR005317">
    <property type="entry name" value="Dipeptidyl-peptase3"/>
</dbReference>
<comment type="subcellular location">
    <subcellularLocation>
        <location evidence="2">Cytoplasm</location>
    </subcellularLocation>
</comment>
<dbReference type="GO" id="GO:0008235">
    <property type="term" value="F:metalloexopeptidase activity"/>
    <property type="evidence" value="ECO:0007669"/>
    <property type="project" value="InterPro"/>
</dbReference>
<keyword evidence="9 13" id="KW-0479">Metal-binding</keyword>
<sequence>MSGELDKSQFLLPLDQPVVTLDVATAFSQLSNTEKLYAHFLSQAAWTGGLITLLQTSPESGPVFVLLHKLFSAQHPSKFRQTAIAHGFSDTDVMSLFVYAAGVFTNAGNYKTGRTCLGFPPEGCTTYFSSNCTSEDSARVQNWLKKHNLESYNTRCFKSILASDVGELQVDVDGKYKYRLVQGDYCLLMKLLNRALEKALPYTNQTELFMLQSYIRSFRTGSINEHKQGSRLWIQNKTPAIETYIGFIETYRDPAGVRGEFEAFVAMVNRPMSKKFKNLVENAQQFLGHLPWPKDFEKDHFLRPDFTSLDVLSFAGSSIPAGINIPNYDDIRQSEGFKNVALGNVIPASYQFAQTPFLSVSDVKLLREWRVLAFELQVGLHELLGHGSGKLFRKEADGNRNFPRTLINPVTGNPITSCYQHGDTFDSRFGSIGAAFEECRAEAVGLYLSLEPSVLEIFGYKDEDADDIKYVNWLALVWAGAGRSLEMWEPGRGWLQAHAQARFVITKVLMQVGVVRVTQPHRDDLLITLDRNSISGPGRNAISHFLLQLQVFKSLGDVQSAKRLFGGLSEVDEPWLTWRSIIISRKQPRNMLLQPNTELVNDTIMLKTYKPHVEEVITSWLDRFQDPEQVYSAIIELARGDFPHFT</sequence>
<evidence type="ECO:0000256" key="7">
    <source>
        <dbReference type="ARBA" id="ARBA00022490"/>
    </source>
</evidence>
<gene>
    <name evidence="16" type="ORF">RN001_000044</name>
</gene>
<dbReference type="EMBL" id="JARPUR010000001">
    <property type="protein sequence ID" value="KAK4883773.1"/>
    <property type="molecule type" value="Genomic_DNA"/>
</dbReference>
<evidence type="ECO:0000256" key="9">
    <source>
        <dbReference type="ARBA" id="ARBA00022723"/>
    </source>
</evidence>
<protein>
    <recommendedName>
        <fullName evidence="5 13">Dipeptidyl peptidase 3</fullName>
        <ecNumber evidence="4 13">3.4.14.4</ecNumber>
    </recommendedName>
    <alternativeName>
        <fullName evidence="13">Dipeptidyl aminopeptidase III</fullName>
    </alternativeName>
    <alternativeName>
        <fullName evidence="13">Dipeptidyl peptidase III</fullName>
    </alternativeName>
</protein>
<dbReference type="Gene3D" id="3.30.70.2600">
    <property type="match status" value="1"/>
</dbReference>
<keyword evidence="12 13" id="KW-0482">Metalloprotease</keyword>
<dbReference type="Proteomes" id="UP001353858">
    <property type="component" value="Unassembled WGS sequence"/>
</dbReference>
<dbReference type="Gene3D" id="3.30.540.30">
    <property type="match status" value="3"/>
</dbReference>
<evidence type="ECO:0000256" key="2">
    <source>
        <dbReference type="ARBA" id="ARBA00004496"/>
    </source>
</evidence>
<evidence type="ECO:0000256" key="11">
    <source>
        <dbReference type="ARBA" id="ARBA00022833"/>
    </source>
</evidence>
<evidence type="ECO:0000256" key="6">
    <source>
        <dbReference type="ARBA" id="ARBA00022438"/>
    </source>
</evidence>
<comment type="cofactor">
    <cofactor evidence="13 15">
        <name>Zn(2+)</name>
        <dbReference type="ChEBI" id="CHEBI:29105"/>
    </cofactor>
    <text evidence="13 15">Binds 1 zinc ion per subunit.</text>
</comment>
<organism evidence="16 17">
    <name type="scientific">Aquatica leii</name>
    <dbReference type="NCBI Taxonomy" id="1421715"/>
    <lineage>
        <taxon>Eukaryota</taxon>
        <taxon>Metazoa</taxon>
        <taxon>Ecdysozoa</taxon>
        <taxon>Arthropoda</taxon>
        <taxon>Hexapoda</taxon>
        <taxon>Insecta</taxon>
        <taxon>Pterygota</taxon>
        <taxon>Neoptera</taxon>
        <taxon>Endopterygota</taxon>
        <taxon>Coleoptera</taxon>
        <taxon>Polyphaga</taxon>
        <taxon>Elateriformia</taxon>
        <taxon>Elateroidea</taxon>
        <taxon>Lampyridae</taxon>
        <taxon>Luciolinae</taxon>
        <taxon>Aquatica</taxon>
    </lineage>
</organism>
<evidence type="ECO:0000256" key="3">
    <source>
        <dbReference type="ARBA" id="ARBA00010200"/>
    </source>
</evidence>
<dbReference type="AlphaFoldDB" id="A0AAN7QLT9"/>
<evidence type="ECO:0000256" key="4">
    <source>
        <dbReference type="ARBA" id="ARBA00012063"/>
    </source>
</evidence>
<dbReference type="FunFam" id="3.30.540.30:FF:000001">
    <property type="entry name" value="Dipeptidyl peptidase 3"/>
    <property type="match status" value="1"/>
</dbReference>
<keyword evidence="6 13" id="KW-0031">Aminopeptidase</keyword>
<dbReference type="GO" id="GO:0005737">
    <property type="term" value="C:cytoplasm"/>
    <property type="evidence" value="ECO:0007669"/>
    <property type="project" value="UniProtKB-SubCell"/>
</dbReference>
<evidence type="ECO:0000256" key="14">
    <source>
        <dbReference type="PIRSR" id="PIRSR007828-1"/>
    </source>
</evidence>
<dbReference type="InterPro" id="IPR039461">
    <property type="entry name" value="Peptidase_M49"/>
</dbReference>
<evidence type="ECO:0000256" key="1">
    <source>
        <dbReference type="ARBA" id="ARBA00001336"/>
    </source>
</evidence>
<reference evidence="17" key="1">
    <citation type="submission" date="2023-01" db="EMBL/GenBank/DDBJ databases">
        <title>Key to firefly adult light organ development and bioluminescence: homeobox transcription factors regulate luciferase expression and transportation to peroxisome.</title>
        <authorList>
            <person name="Fu X."/>
        </authorList>
    </citation>
    <scope>NUCLEOTIDE SEQUENCE [LARGE SCALE GENOMIC DNA]</scope>
</reference>